<dbReference type="PROSITE" id="PS00671">
    <property type="entry name" value="D_2_HYDROXYACID_DH_3"/>
    <property type="match status" value="1"/>
</dbReference>
<dbReference type="AlphaFoldDB" id="A0A179I159"/>
<dbReference type="GO" id="GO:0030267">
    <property type="term" value="F:glyoxylate reductase (NADPH) activity"/>
    <property type="evidence" value="ECO:0007669"/>
    <property type="project" value="TreeGrafter"/>
</dbReference>
<dbReference type="CDD" id="cd12168">
    <property type="entry name" value="Mand_dh_like"/>
    <property type="match status" value="1"/>
</dbReference>
<proteinExistence type="inferred from homology"/>
<dbReference type="STRING" id="33203.A0A179I159"/>
<dbReference type="Pfam" id="PF00389">
    <property type="entry name" value="2-Hacid_dh"/>
    <property type="match status" value="1"/>
</dbReference>
<evidence type="ECO:0000259" key="5">
    <source>
        <dbReference type="Pfam" id="PF00389"/>
    </source>
</evidence>
<dbReference type="Gene3D" id="3.40.50.720">
    <property type="entry name" value="NAD(P)-binding Rossmann-like Domain"/>
    <property type="match status" value="2"/>
</dbReference>
<evidence type="ECO:0000313" key="8">
    <source>
        <dbReference type="Proteomes" id="UP000078340"/>
    </source>
</evidence>
<dbReference type="InterPro" id="IPR029753">
    <property type="entry name" value="D-isomer_DH_CS"/>
</dbReference>
<dbReference type="InterPro" id="IPR029752">
    <property type="entry name" value="D-isomer_DH_CS1"/>
</dbReference>
<dbReference type="OMA" id="PHIAWAY"/>
<dbReference type="SUPFAM" id="SSF52283">
    <property type="entry name" value="Formate/glycerate dehydrogenase catalytic domain-like"/>
    <property type="match status" value="1"/>
</dbReference>
<evidence type="ECO:0000256" key="3">
    <source>
        <dbReference type="ARBA" id="ARBA00023027"/>
    </source>
</evidence>
<protein>
    <submittedName>
        <fullName evidence="7">Glyoxylate reductase</fullName>
    </submittedName>
</protein>
<gene>
    <name evidence="7" type="ORF">VFPFJ_01393</name>
</gene>
<keyword evidence="3" id="KW-0520">NAD</keyword>
<dbReference type="Proteomes" id="UP000078340">
    <property type="component" value="Unassembled WGS sequence"/>
</dbReference>
<evidence type="ECO:0000313" key="7">
    <source>
        <dbReference type="EMBL" id="OAQ95283.1"/>
    </source>
</evidence>
<feature type="domain" description="D-isomer specific 2-hydroxyacid dehydrogenase catalytic" evidence="5">
    <location>
        <begin position="91"/>
        <end position="357"/>
    </location>
</feature>
<sequence length="364" mass="39377">MADKPKVLLLGEIEQYVMKRPERHQLAFQSSILTDTSRAPPSAHDAWVSIADIAHVLRPQSSNRADFIAECKSGALDGVVAAYRTFASAQVTGRIDGELLDALPSSFRYLCHNGAGYDQIDVPACTQRNVRVSNTPTAVDDATADTAIWLLLGALRNLPASMAALRAGTWRNGPDGRPLALGHDPQGKVLGILGMGGIGRNLAAKARAFGMRIRYHNRSRLSADAEDGAEYVDFETLLRESDVLSLNLPLNPRTRHVISTPQFAIMKSGIVIVNTARGAVMDEAALVDALASGRVTSAGLDVYENEPQIHPGLLANPNVLLVPHMGTWTLETETKMEEWAIDNVRMAVTEGKLKSIVPEQTAMQ</sequence>
<evidence type="ECO:0000256" key="4">
    <source>
        <dbReference type="RuleBase" id="RU003719"/>
    </source>
</evidence>
<comment type="similarity">
    <text evidence="1 4">Belongs to the D-isomer specific 2-hydroxyacid dehydrogenase family.</text>
</comment>
<dbReference type="GO" id="GO:0016618">
    <property type="term" value="F:hydroxypyruvate reductase [NAD(P)H] activity"/>
    <property type="evidence" value="ECO:0007669"/>
    <property type="project" value="TreeGrafter"/>
</dbReference>
<dbReference type="PANTHER" id="PTHR10996:SF269">
    <property type="entry name" value="HYPOTHETICAL D-ISOMER SPECIFIC 2-HYDROXYACID DEHYDROGENASE (EUROFUNG)"/>
    <property type="match status" value="1"/>
</dbReference>
<feature type="domain" description="D-isomer specific 2-hydroxyacid dehydrogenase NAD-binding" evidence="6">
    <location>
        <begin position="148"/>
        <end position="326"/>
    </location>
</feature>
<evidence type="ECO:0000259" key="6">
    <source>
        <dbReference type="Pfam" id="PF02826"/>
    </source>
</evidence>
<keyword evidence="2 4" id="KW-0560">Oxidoreductase</keyword>
<dbReference type="InterPro" id="IPR036291">
    <property type="entry name" value="NAD(P)-bd_dom_sf"/>
</dbReference>
<dbReference type="SUPFAM" id="SSF51735">
    <property type="entry name" value="NAD(P)-binding Rossmann-fold domains"/>
    <property type="match status" value="1"/>
</dbReference>
<organism evidence="7 8">
    <name type="scientific">Purpureocillium lilacinum</name>
    <name type="common">Paecilomyces lilacinus</name>
    <dbReference type="NCBI Taxonomy" id="33203"/>
    <lineage>
        <taxon>Eukaryota</taxon>
        <taxon>Fungi</taxon>
        <taxon>Dikarya</taxon>
        <taxon>Ascomycota</taxon>
        <taxon>Pezizomycotina</taxon>
        <taxon>Sordariomycetes</taxon>
        <taxon>Hypocreomycetidae</taxon>
        <taxon>Hypocreales</taxon>
        <taxon>Ophiocordycipitaceae</taxon>
        <taxon>Purpureocillium</taxon>
    </lineage>
</organism>
<dbReference type="EMBL" id="LSBI01000001">
    <property type="protein sequence ID" value="OAQ95283.1"/>
    <property type="molecule type" value="Genomic_DNA"/>
</dbReference>
<dbReference type="InterPro" id="IPR006139">
    <property type="entry name" value="D-isomer_2_OHA_DH_cat_dom"/>
</dbReference>
<evidence type="ECO:0000256" key="2">
    <source>
        <dbReference type="ARBA" id="ARBA00023002"/>
    </source>
</evidence>
<dbReference type="InterPro" id="IPR006140">
    <property type="entry name" value="D-isomer_DH_NAD-bd"/>
</dbReference>
<accession>A0A179I159</accession>
<dbReference type="InterPro" id="IPR050223">
    <property type="entry name" value="D-isomer_2-hydroxyacid_DH"/>
</dbReference>
<name>A0A179I159_PURLI</name>
<dbReference type="Pfam" id="PF02826">
    <property type="entry name" value="2-Hacid_dh_C"/>
    <property type="match status" value="1"/>
</dbReference>
<comment type="caution">
    <text evidence="7">The sequence shown here is derived from an EMBL/GenBank/DDBJ whole genome shotgun (WGS) entry which is preliminary data.</text>
</comment>
<dbReference type="FunFam" id="3.40.50.720:FF:000282">
    <property type="entry name" value="Glyoxylate reductase protein"/>
    <property type="match status" value="1"/>
</dbReference>
<dbReference type="PANTHER" id="PTHR10996">
    <property type="entry name" value="2-HYDROXYACID DEHYDROGENASE-RELATED"/>
    <property type="match status" value="1"/>
</dbReference>
<reference evidence="7 8" key="1">
    <citation type="submission" date="2016-02" db="EMBL/GenBank/DDBJ databases">
        <title>Biosynthesis of antibiotic leucinostatins and their inhibition on Phytophthora in bio-control Purpureocillium lilacinum.</title>
        <authorList>
            <person name="Wang G."/>
            <person name="Liu Z."/>
            <person name="Lin R."/>
            <person name="Li E."/>
            <person name="Mao Z."/>
            <person name="Ling J."/>
            <person name="Yin W."/>
            <person name="Xie B."/>
        </authorList>
    </citation>
    <scope>NUCLEOTIDE SEQUENCE [LARGE SCALE GENOMIC DNA]</scope>
    <source>
        <strain evidence="7">PLFJ-1</strain>
    </source>
</reference>
<dbReference type="PROSITE" id="PS00065">
    <property type="entry name" value="D_2_HYDROXYACID_DH_1"/>
    <property type="match status" value="1"/>
</dbReference>
<dbReference type="GO" id="GO:0051287">
    <property type="term" value="F:NAD binding"/>
    <property type="evidence" value="ECO:0007669"/>
    <property type="project" value="InterPro"/>
</dbReference>
<evidence type="ECO:0000256" key="1">
    <source>
        <dbReference type="ARBA" id="ARBA00005854"/>
    </source>
</evidence>
<dbReference type="PROSITE" id="PS00670">
    <property type="entry name" value="D_2_HYDROXYACID_DH_2"/>
    <property type="match status" value="1"/>
</dbReference>
<dbReference type="GO" id="GO:0005829">
    <property type="term" value="C:cytosol"/>
    <property type="evidence" value="ECO:0007669"/>
    <property type="project" value="TreeGrafter"/>
</dbReference>